<sequence length="261" mass="30920">MDDKSLPRPNRYEATIREILIEKERRRTLRRERQIRYRKKKNEYLLGLEDRNKLLREEIKKFEERRRILCTVVPVKHTIWSVAVEYFRLFRYGGDVNAHERQSNVQWDFLRVTMAPDVIFNSEQGVGVILRHWQQLSTWFSAIEVDLENLERRGEDSVTAVTRTDITISELTLSDVFPHLRGCYQTRLASQLVGRRFTLEGFAYFEWDHDRQCVSSVIAQSDMITPILRLLSDLEDVSWVFEMARISPDFRVKADSGNGYS</sequence>
<evidence type="ECO:0000313" key="2">
    <source>
        <dbReference type="Proteomes" id="UP001259832"/>
    </source>
</evidence>
<dbReference type="AlphaFoldDB" id="A0AAD9LGI5"/>
<comment type="caution">
    <text evidence="1">The sequence shown here is derived from an EMBL/GenBank/DDBJ whole genome shotgun (WGS) entry which is preliminary data.</text>
</comment>
<keyword evidence="2" id="KW-1185">Reference proteome</keyword>
<evidence type="ECO:0000313" key="1">
    <source>
        <dbReference type="EMBL" id="KAK1935466.1"/>
    </source>
</evidence>
<evidence type="ECO:0008006" key="3">
    <source>
        <dbReference type="Google" id="ProtNLM"/>
    </source>
</evidence>
<accession>A0AAD9LGI5</accession>
<name>A0AAD9LGI5_9STRA</name>
<protein>
    <recommendedName>
        <fullName evidence="3">BZIP domain-containing protein</fullName>
    </recommendedName>
</protein>
<gene>
    <name evidence="1" type="ORF">P3T76_010691</name>
</gene>
<dbReference type="EMBL" id="JASMQC010000023">
    <property type="protein sequence ID" value="KAK1935466.1"/>
    <property type="molecule type" value="Genomic_DNA"/>
</dbReference>
<dbReference type="Proteomes" id="UP001259832">
    <property type="component" value="Unassembled WGS sequence"/>
</dbReference>
<reference evidence="1" key="1">
    <citation type="submission" date="2023-08" db="EMBL/GenBank/DDBJ databases">
        <title>Reference Genome Resource for the Citrus Pathogen Phytophthora citrophthora.</title>
        <authorList>
            <person name="Moller H."/>
            <person name="Coetzee B."/>
            <person name="Rose L.J."/>
            <person name="Van Niekerk J.M."/>
        </authorList>
    </citation>
    <scope>NUCLEOTIDE SEQUENCE</scope>
    <source>
        <strain evidence="1">STE-U-9442</strain>
    </source>
</reference>
<proteinExistence type="predicted"/>
<organism evidence="1 2">
    <name type="scientific">Phytophthora citrophthora</name>
    <dbReference type="NCBI Taxonomy" id="4793"/>
    <lineage>
        <taxon>Eukaryota</taxon>
        <taxon>Sar</taxon>
        <taxon>Stramenopiles</taxon>
        <taxon>Oomycota</taxon>
        <taxon>Peronosporomycetes</taxon>
        <taxon>Peronosporales</taxon>
        <taxon>Peronosporaceae</taxon>
        <taxon>Phytophthora</taxon>
    </lineage>
</organism>